<reference evidence="1" key="1">
    <citation type="journal article" date="2014" name="Front. Microbiol.">
        <title>High frequency of phylogenetically diverse reductive dehalogenase-homologous genes in deep subseafloor sedimentary metagenomes.</title>
        <authorList>
            <person name="Kawai M."/>
            <person name="Futagami T."/>
            <person name="Toyoda A."/>
            <person name="Takaki Y."/>
            <person name="Nishi S."/>
            <person name="Hori S."/>
            <person name="Arai W."/>
            <person name="Tsubouchi T."/>
            <person name="Morono Y."/>
            <person name="Uchiyama I."/>
            <person name="Ito T."/>
            <person name="Fujiyama A."/>
            <person name="Inagaki F."/>
            <person name="Takami H."/>
        </authorList>
    </citation>
    <scope>NUCLEOTIDE SEQUENCE</scope>
    <source>
        <strain evidence="1">Expedition CK06-06</strain>
    </source>
</reference>
<accession>X1NIE2</accession>
<evidence type="ECO:0000313" key="1">
    <source>
        <dbReference type="EMBL" id="GAI26555.1"/>
    </source>
</evidence>
<organism evidence="1">
    <name type="scientific">marine sediment metagenome</name>
    <dbReference type="NCBI Taxonomy" id="412755"/>
    <lineage>
        <taxon>unclassified sequences</taxon>
        <taxon>metagenomes</taxon>
        <taxon>ecological metagenomes</taxon>
    </lineage>
</organism>
<proteinExistence type="predicted"/>
<dbReference type="AlphaFoldDB" id="X1NIE2"/>
<name>X1NIE2_9ZZZZ</name>
<protein>
    <submittedName>
        <fullName evidence="1">Uncharacterized protein</fullName>
    </submittedName>
</protein>
<sequence>MQELIGERKFKPFECVGTKKESLIAFYLSWKKGKGVGDKPFLLNYFERKVLVKYKSLEKESKKIMEAWNNQHNLPREFEKNFKKVVS</sequence>
<comment type="caution">
    <text evidence="1">The sequence shown here is derived from an EMBL/GenBank/DDBJ whole genome shotgun (WGS) entry which is preliminary data.</text>
</comment>
<dbReference type="EMBL" id="BARV01019045">
    <property type="protein sequence ID" value="GAI26555.1"/>
    <property type="molecule type" value="Genomic_DNA"/>
</dbReference>
<gene>
    <name evidence="1" type="ORF">S06H3_32084</name>
</gene>